<feature type="region of interest" description="Disordered" evidence="1">
    <location>
        <begin position="1"/>
        <end position="23"/>
    </location>
</feature>
<evidence type="ECO:0000313" key="3">
    <source>
        <dbReference type="Proteomes" id="UP000827092"/>
    </source>
</evidence>
<evidence type="ECO:0000313" key="2">
    <source>
        <dbReference type="EMBL" id="KAG8178354.1"/>
    </source>
</evidence>
<feature type="compositionally biased region" description="Basic and acidic residues" evidence="1">
    <location>
        <begin position="37"/>
        <end position="49"/>
    </location>
</feature>
<keyword evidence="3" id="KW-1185">Reference proteome</keyword>
<dbReference type="AlphaFoldDB" id="A0AAV6U333"/>
<sequence>MRFREQPENNRQFHHPHLRSNTIPSCKLNLTKDIIKPIKKGDTEEREKQGATPQPVVQMRVHSEWSPFHQRSFTSSPKDGL</sequence>
<organism evidence="2 3">
    <name type="scientific">Oedothorax gibbosus</name>
    <dbReference type="NCBI Taxonomy" id="931172"/>
    <lineage>
        <taxon>Eukaryota</taxon>
        <taxon>Metazoa</taxon>
        <taxon>Ecdysozoa</taxon>
        <taxon>Arthropoda</taxon>
        <taxon>Chelicerata</taxon>
        <taxon>Arachnida</taxon>
        <taxon>Araneae</taxon>
        <taxon>Araneomorphae</taxon>
        <taxon>Entelegynae</taxon>
        <taxon>Araneoidea</taxon>
        <taxon>Linyphiidae</taxon>
        <taxon>Erigoninae</taxon>
        <taxon>Oedothorax</taxon>
    </lineage>
</organism>
<proteinExistence type="predicted"/>
<gene>
    <name evidence="2" type="ORF">JTE90_027223</name>
</gene>
<feature type="compositionally biased region" description="Polar residues" evidence="1">
    <location>
        <begin position="69"/>
        <end position="81"/>
    </location>
</feature>
<evidence type="ECO:0000256" key="1">
    <source>
        <dbReference type="SAM" id="MobiDB-lite"/>
    </source>
</evidence>
<accession>A0AAV6U333</accession>
<name>A0AAV6U333_9ARAC</name>
<dbReference type="Proteomes" id="UP000827092">
    <property type="component" value="Unassembled WGS sequence"/>
</dbReference>
<comment type="caution">
    <text evidence="2">The sequence shown here is derived from an EMBL/GenBank/DDBJ whole genome shotgun (WGS) entry which is preliminary data.</text>
</comment>
<feature type="region of interest" description="Disordered" evidence="1">
    <location>
        <begin position="37"/>
        <end position="81"/>
    </location>
</feature>
<dbReference type="EMBL" id="JAFNEN010000701">
    <property type="protein sequence ID" value="KAG8178354.1"/>
    <property type="molecule type" value="Genomic_DNA"/>
</dbReference>
<protein>
    <submittedName>
        <fullName evidence="2">Uncharacterized protein</fullName>
    </submittedName>
</protein>
<reference evidence="2 3" key="1">
    <citation type="journal article" date="2022" name="Nat. Ecol. Evol.">
        <title>A masculinizing supergene underlies an exaggerated male reproductive morph in a spider.</title>
        <authorList>
            <person name="Hendrickx F."/>
            <person name="De Corte Z."/>
            <person name="Sonet G."/>
            <person name="Van Belleghem S.M."/>
            <person name="Kostlbacher S."/>
            <person name="Vangestel C."/>
        </authorList>
    </citation>
    <scope>NUCLEOTIDE SEQUENCE [LARGE SCALE GENOMIC DNA]</scope>
    <source>
        <strain evidence="2">W744_W776</strain>
    </source>
</reference>